<dbReference type="InterPro" id="IPR000792">
    <property type="entry name" value="Tscrpt_reg_LuxR_C"/>
</dbReference>
<evidence type="ECO:0000313" key="7">
    <source>
        <dbReference type="Proteomes" id="UP000010474"/>
    </source>
</evidence>
<gene>
    <name evidence="6" type="ordered locus">Anacy_5703</name>
</gene>
<dbReference type="PATRIC" id="fig|272123.3.peg.6186"/>
<dbReference type="InterPro" id="IPR011006">
    <property type="entry name" value="CheY-like_superfamily"/>
</dbReference>
<dbReference type="CDD" id="cd06170">
    <property type="entry name" value="LuxR_C_like"/>
    <property type="match status" value="1"/>
</dbReference>
<dbReference type="SMART" id="SM00448">
    <property type="entry name" value="REC"/>
    <property type="match status" value="1"/>
</dbReference>
<dbReference type="HOGENOM" id="CLU_000445_90_10_3"/>
<keyword evidence="2" id="KW-0238">DNA-binding</keyword>
<dbReference type="Pfam" id="PF00196">
    <property type="entry name" value="GerE"/>
    <property type="match status" value="1"/>
</dbReference>
<geneLocation type="plasmid" evidence="6 7">
    <name>pANACY.01</name>
</geneLocation>
<accession>K9ZR19</accession>
<dbReference type="PANTHER" id="PTHR43214">
    <property type="entry name" value="TWO-COMPONENT RESPONSE REGULATOR"/>
    <property type="match status" value="1"/>
</dbReference>
<dbReference type="InterPro" id="IPR001789">
    <property type="entry name" value="Sig_transdc_resp-reg_receiver"/>
</dbReference>
<organism evidence="6 7">
    <name type="scientific">Anabaena cylindrica (strain ATCC 27899 / PCC 7122)</name>
    <dbReference type="NCBI Taxonomy" id="272123"/>
    <lineage>
        <taxon>Bacteria</taxon>
        <taxon>Bacillati</taxon>
        <taxon>Cyanobacteriota</taxon>
        <taxon>Cyanophyceae</taxon>
        <taxon>Nostocales</taxon>
        <taxon>Nostocaceae</taxon>
        <taxon>Anabaena</taxon>
    </lineage>
</organism>
<dbReference type="SUPFAM" id="SSF52172">
    <property type="entry name" value="CheY-like"/>
    <property type="match status" value="1"/>
</dbReference>
<name>K9ZR19_ANACC</name>
<evidence type="ECO:0000259" key="5">
    <source>
        <dbReference type="PROSITE" id="PS50110"/>
    </source>
</evidence>
<dbReference type="GO" id="GO:0000160">
    <property type="term" value="P:phosphorelay signal transduction system"/>
    <property type="evidence" value="ECO:0007669"/>
    <property type="project" value="InterPro"/>
</dbReference>
<dbReference type="PANTHER" id="PTHR43214:SF43">
    <property type="entry name" value="TWO-COMPONENT RESPONSE REGULATOR"/>
    <property type="match status" value="1"/>
</dbReference>
<feature type="domain" description="Response regulatory" evidence="5">
    <location>
        <begin position="5"/>
        <end position="126"/>
    </location>
</feature>
<feature type="modified residue" description="4-aspartylphosphate" evidence="3">
    <location>
        <position position="56"/>
    </location>
</feature>
<dbReference type="KEGG" id="acy:Anacy_5703"/>
<dbReference type="Pfam" id="PF00072">
    <property type="entry name" value="Response_reg"/>
    <property type="match status" value="1"/>
</dbReference>
<dbReference type="RefSeq" id="WP_015217618.1">
    <property type="nucleotide sequence ID" value="NC_019772.1"/>
</dbReference>
<dbReference type="PROSITE" id="PS50110">
    <property type="entry name" value="RESPONSE_REGULATORY"/>
    <property type="match status" value="1"/>
</dbReference>
<dbReference type="GO" id="GO:0003677">
    <property type="term" value="F:DNA binding"/>
    <property type="evidence" value="ECO:0007669"/>
    <property type="project" value="UniProtKB-KW"/>
</dbReference>
<dbReference type="OrthoDB" id="3827286at2"/>
<sequence>MANIRAVIIEDHHLTRVGIRSCLNEQKNIQVVGDTETAAAGLELLQNTKPDIAIVDIDLPDIDGIALVQRFRQSMPPETAAQTKIIMLTSFAHEKMVLAAFASGADSYCVKTIKFELLLEALYMTYEGYSWIDPAIARIVLKHTRQLAAAVTAAKSNAAQTVTISAIDPEQASILEANPLTERETEVLELIVQGFTNQEIANKLYISMGSVKVYVRGILNKLSANHRTQAAVIALRAGLLD</sequence>
<dbReference type="Proteomes" id="UP000010474">
    <property type="component" value="Plasmid pANACY.01"/>
</dbReference>
<evidence type="ECO:0000256" key="3">
    <source>
        <dbReference type="PROSITE-ProRule" id="PRU00169"/>
    </source>
</evidence>
<dbReference type="SUPFAM" id="SSF46894">
    <property type="entry name" value="C-terminal effector domain of the bipartite response regulators"/>
    <property type="match status" value="1"/>
</dbReference>
<dbReference type="Gene3D" id="3.40.50.2300">
    <property type="match status" value="1"/>
</dbReference>
<dbReference type="GO" id="GO:0006355">
    <property type="term" value="P:regulation of DNA-templated transcription"/>
    <property type="evidence" value="ECO:0007669"/>
    <property type="project" value="InterPro"/>
</dbReference>
<dbReference type="PRINTS" id="PR00038">
    <property type="entry name" value="HTHLUXR"/>
</dbReference>
<evidence type="ECO:0000256" key="2">
    <source>
        <dbReference type="ARBA" id="ARBA00023125"/>
    </source>
</evidence>
<dbReference type="EMBL" id="CP003660">
    <property type="protein sequence ID" value="AFZ61007.1"/>
    <property type="molecule type" value="Genomic_DNA"/>
</dbReference>
<protein>
    <submittedName>
        <fullName evidence="6">Two component transcriptional regulator, LuxR family</fullName>
    </submittedName>
</protein>
<dbReference type="PROSITE" id="PS50043">
    <property type="entry name" value="HTH_LUXR_2"/>
    <property type="match status" value="1"/>
</dbReference>
<dbReference type="CDD" id="cd17535">
    <property type="entry name" value="REC_NarL-like"/>
    <property type="match status" value="1"/>
</dbReference>
<dbReference type="AlphaFoldDB" id="K9ZR19"/>
<dbReference type="InterPro" id="IPR016032">
    <property type="entry name" value="Sig_transdc_resp-reg_C-effctor"/>
</dbReference>
<evidence type="ECO:0000313" key="6">
    <source>
        <dbReference type="EMBL" id="AFZ61007.1"/>
    </source>
</evidence>
<feature type="domain" description="HTH luxR-type" evidence="4">
    <location>
        <begin position="173"/>
        <end position="238"/>
    </location>
</feature>
<dbReference type="InterPro" id="IPR058245">
    <property type="entry name" value="NreC/VraR/RcsB-like_REC"/>
</dbReference>
<reference evidence="7" key="1">
    <citation type="journal article" date="2013" name="Proc. Natl. Acad. Sci. U.S.A.">
        <title>Improving the coverage of the cyanobacterial phylum using diversity-driven genome sequencing.</title>
        <authorList>
            <person name="Shih P.M."/>
            <person name="Wu D."/>
            <person name="Latifi A."/>
            <person name="Axen S.D."/>
            <person name="Fewer D.P."/>
            <person name="Talla E."/>
            <person name="Calteau A."/>
            <person name="Cai F."/>
            <person name="Tandeau de Marsac N."/>
            <person name="Rippka R."/>
            <person name="Herdman M."/>
            <person name="Sivonen K."/>
            <person name="Coursin T."/>
            <person name="Laurent T."/>
            <person name="Goodwin L."/>
            <person name="Nolan M."/>
            <person name="Davenport K.W."/>
            <person name="Han C.S."/>
            <person name="Rubin E.M."/>
            <person name="Eisen J.A."/>
            <person name="Woyke T."/>
            <person name="Gugger M."/>
            <person name="Kerfeld C.A."/>
        </authorList>
    </citation>
    <scope>NUCLEOTIDE SEQUENCE [LARGE SCALE GENOMIC DNA]</scope>
    <source>
        <strain evidence="7">ATCC 27899 / PCC 7122</strain>
    </source>
</reference>
<dbReference type="SMART" id="SM00421">
    <property type="entry name" value="HTH_LUXR"/>
    <property type="match status" value="1"/>
</dbReference>
<proteinExistence type="predicted"/>
<keyword evidence="6" id="KW-0614">Plasmid</keyword>
<keyword evidence="7" id="KW-1185">Reference proteome</keyword>
<dbReference type="InterPro" id="IPR039420">
    <property type="entry name" value="WalR-like"/>
</dbReference>
<evidence type="ECO:0000259" key="4">
    <source>
        <dbReference type="PROSITE" id="PS50043"/>
    </source>
</evidence>
<evidence type="ECO:0000256" key="1">
    <source>
        <dbReference type="ARBA" id="ARBA00022553"/>
    </source>
</evidence>
<keyword evidence="1 3" id="KW-0597">Phosphoprotein</keyword>